<feature type="transmembrane region" description="Helical" evidence="7">
    <location>
        <begin position="5"/>
        <end position="27"/>
    </location>
</feature>
<dbReference type="CDD" id="cd17324">
    <property type="entry name" value="MFS_NepI_like"/>
    <property type="match status" value="1"/>
</dbReference>
<dbReference type="GO" id="GO:0005886">
    <property type="term" value="C:plasma membrane"/>
    <property type="evidence" value="ECO:0007669"/>
    <property type="project" value="UniProtKB-SubCell"/>
</dbReference>
<keyword evidence="4 7" id="KW-1133">Transmembrane helix</keyword>
<organism evidence="9 10">
    <name type="scientific">Streptomyces leeuwenhoekii</name>
    <dbReference type="NCBI Taxonomy" id="1437453"/>
    <lineage>
        <taxon>Bacteria</taxon>
        <taxon>Bacillati</taxon>
        <taxon>Actinomycetota</taxon>
        <taxon>Actinomycetes</taxon>
        <taxon>Kitasatosporales</taxon>
        <taxon>Streptomycetaceae</taxon>
        <taxon>Streptomyces</taxon>
    </lineage>
</organism>
<evidence type="ECO:0000256" key="1">
    <source>
        <dbReference type="ARBA" id="ARBA00004651"/>
    </source>
</evidence>
<dbReference type="InterPro" id="IPR011701">
    <property type="entry name" value="MFS"/>
</dbReference>
<dbReference type="InterPro" id="IPR020846">
    <property type="entry name" value="MFS_dom"/>
</dbReference>
<evidence type="ECO:0000256" key="5">
    <source>
        <dbReference type="ARBA" id="ARBA00023136"/>
    </source>
</evidence>
<feature type="transmembrane region" description="Helical" evidence="7">
    <location>
        <begin position="357"/>
        <end position="375"/>
    </location>
</feature>
<feature type="transmembrane region" description="Helical" evidence="7">
    <location>
        <begin position="129"/>
        <end position="152"/>
    </location>
</feature>
<dbReference type="PANTHER" id="PTHR43124:SF10">
    <property type="entry name" value="PURINE EFFLUX PUMP PBUE"/>
    <property type="match status" value="1"/>
</dbReference>
<dbReference type="AlphaFoldDB" id="A0A0F7VPA4"/>
<dbReference type="RefSeq" id="WP_157840647.1">
    <property type="nucleotide sequence ID" value="NZ_AZSD01000076.1"/>
</dbReference>
<evidence type="ECO:0000313" key="10">
    <source>
        <dbReference type="Proteomes" id="UP000035016"/>
    </source>
</evidence>
<feature type="compositionally biased region" description="Low complexity" evidence="6">
    <location>
        <begin position="384"/>
        <end position="396"/>
    </location>
</feature>
<sequence length="404" mass="40035">MSSRLYLLAAGTFFIGTDVFVIAGMLPGIAGSLDVSLSAAGQLMTVFSIGYAVLGPLLAGVTGRWASRARLTAALLAVALGNLVCAWADSLPLALSGRVLVAAGASQFTPHAAALAASLVPGDRQGRALALVTGGMVAGSVAGVPAGTWAAAQFGWRPTLVVLACGTAAVAAGLVAGMRGTDAKPSVTGVRERLRALRGPGVRGVLLITVLAVLAEYSVLTYAGAVFGDATAGDGSLLAVLLLAFGLGGLAGNGVAGACLDRPGGRHLVLVSMAGMAATFLAMPWLAGSFPGALVTMVVWGAAGWMYAAPQQHRLLRLAGPAGPLAVSMNSSVIYVGAALGGATGGVLLDHLDRDGLLVQAALVSLLAVAAELRFRRRSAAVAQPAGAESAGAGPARTGAETGR</sequence>
<dbReference type="GO" id="GO:0022857">
    <property type="term" value="F:transmembrane transporter activity"/>
    <property type="evidence" value="ECO:0007669"/>
    <property type="project" value="InterPro"/>
</dbReference>
<dbReference type="KEGG" id="sle:sle_21890"/>
<dbReference type="InterPro" id="IPR036259">
    <property type="entry name" value="MFS_trans_sf"/>
</dbReference>
<feature type="transmembrane region" description="Helical" evidence="7">
    <location>
        <begin position="158"/>
        <end position="180"/>
    </location>
</feature>
<gene>
    <name evidence="9" type="primary">sle_21890</name>
</gene>
<feature type="transmembrane region" description="Helical" evidence="7">
    <location>
        <begin position="95"/>
        <end position="117"/>
    </location>
</feature>
<accession>A0A0F7VPA4</accession>
<proteinExistence type="predicted"/>
<feature type="transmembrane region" description="Helical" evidence="7">
    <location>
        <begin position="237"/>
        <end position="256"/>
    </location>
</feature>
<feature type="region of interest" description="Disordered" evidence="6">
    <location>
        <begin position="384"/>
        <end position="404"/>
    </location>
</feature>
<feature type="transmembrane region" description="Helical" evidence="7">
    <location>
        <begin position="71"/>
        <end position="89"/>
    </location>
</feature>
<dbReference type="Proteomes" id="UP000035016">
    <property type="component" value="Chromosome Chromosome"/>
</dbReference>
<keyword evidence="3 7" id="KW-0812">Transmembrane</keyword>
<evidence type="ECO:0000256" key="4">
    <source>
        <dbReference type="ARBA" id="ARBA00022989"/>
    </source>
</evidence>
<dbReference type="PROSITE" id="PS50850">
    <property type="entry name" value="MFS"/>
    <property type="match status" value="1"/>
</dbReference>
<dbReference type="Pfam" id="PF07690">
    <property type="entry name" value="MFS_1"/>
    <property type="match status" value="1"/>
</dbReference>
<keyword evidence="2" id="KW-1003">Cell membrane</keyword>
<feature type="transmembrane region" description="Helical" evidence="7">
    <location>
        <begin position="39"/>
        <end position="59"/>
    </location>
</feature>
<feature type="transmembrane region" description="Helical" evidence="7">
    <location>
        <begin position="268"/>
        <end position="287"/>
    </location>
</feature>
<feature type="transmembrane region" description="Helical" evidence="7">
    <location>
        <begin position="322"/>
        <end position="345"/>
    </location>
</feature>
<dbReference type="InterPro" id="IPR050189">
    <property type="entry name" value="MFS_Efflux_Transporters"/>
</dbReference>
<feature type="domain" description="Major facilitator superfamily (MFS) profile" evidence="8">
    <location>
        <begin position="4"/>
        <end position="380"/>
    </location>
</feature>
<keyword evidence="5 7" id="KW-0472">Membrane</keyword>
<feature type="transmembrane region" description="Helical" evidence="7">
    <location>
        <begin position="293"/>
        <end position="310"/>
    </location>
</feature>
<evidence type="ECO:0000313" key="9">
    <source>
        <dbReference type="EMBL" id="CQR61650.1"/>
    </source>
</evidence>
<evidence type="ECO:0000256" key="6">
    <source>
        <dbReference type="SAM" id="MobiDB-lite"/>
    </source>
</evidence>
<evidence type="ECO:0000259" key="8">
    <source>
        <dbReference type="PROSITE" id="PS50850"/>
    </source>
</evidence>
<feature type="transmembrane region" description="Helical" evidence="7">
    <location>
        <begin position="201"/>
        <end position="225"/>
    </location>
</feature>
<dbReference type="PANTHER" id="PTHR43124">
    <property type="entry name" value="PURINE EFFLUX PUMP PBUE"/>
    <property type="match status" value="1"/>
</dbReference>
<dbReference type="Gene3D" id="1.20.1250.20">
    <property type="entry name" value="MFS general substrate transporter like domains"/>
    <property type="match status" value="1"/>
</dbReference>
<dbReference type="EMBL" id="LN831790">
    <property type="protein sequence ID" value="CQR61650.1"/>
    <property type="molecule type" value="Genomic_DNA"/>
</dbReference>
<dbReference type="SUPFAM" id="SSF103473">
    <property type="entry name" value="MFS general substrate transporter"/>
    <property type="match status" value="1"/>
</dbReference>
<evidence type="ECO:0000256" key="7">
    <source>
        <dbReference type="SAM" id="Phobius"/>
    </source>
</evidence>
<evidence type="ECO:0000256" key="2">
    <source>
        <dbReference type="ARBA" id="ARBA00022475"/>
    </source>
</evidence>
<protein>
    <submittedName>
        <fullName evidence="9">Purine efflux pump PbuE</fullName>
    </submittedName>
</protein>
<evidence type="ECO:0000256" key="3">
    <source>
        <dbReference type="ARBA" id="ARBA00022692"/>
    </source>
</evidence>
<reference evidence="9 10" key="1">
    <citation type="submission" date="2015-02" db="EMBL/GenBank/DDBJ databases">
        <authorList>
            <person name="Gomez-Escribano P.J."/>
        </authorList>
    </citation>
    <scope>NUCLEOTIDE SEQUENCE [LARGE SCALE GENOMIC DNA]</scope>
    <source>
        <strain evidence="10">C34 (DSM 42122 / NRRL B-24963)</strain>
    </source>
</reference>
<comment type="subcellular location">
    <subcellularLocation>
        <location evidence="1">Cell membrane</location>
        <topology evidence="1">Multi-pass membrane protein</topology>
    </subcellularLocation>
</comment>
<name>A0A0F7VPA4_STRLW</name>